<dbReference type="PANTHER" id="PTHR43461">
    <property type="entry name" value="TRANSMEMBRANE PROTEIN 256"/>
    <property type="match status" value="1"/>
</dbReference>
<evidence type="ECO:0000256" key="4">
    <source>
        <dbReference type="ARBA" id="ARBA00022989"/>
    </source>
</evidence>
<gene>
    <name evidence="8" type="ORF">A1OK_07650</name>
</gene>
<feature type="transmembrane region" description="Helical" evidence="6">
    <location>
        <begin position="97"/>
        <end position="121"/>
    </location>
</feature>
<accession>A0A1E5CA72</accession>
<keyword evidence="4 6" id="KW-1133">Transmembrane helix</keyword>
<organism evidence="8 9">
    <name type="scientific">Enterovibrio norvegicus FF-454</name>
    <dbReference type="NCBI Taxonomy" id="1185651"/>
    <lineage>
        <taxon>Bacteria</taxon>
        <taxon>Pseudomonadati</taxon>
        <taxon>Pseudomonadota</taxon>
        <taxon>Gammaproteobacteria</taxon>
        <taxon>Vibrionales</taxon>
        <taxon>Vibrionaceae</taxon>
        <taxon>Enterovibrio</taxon>
    </lineage>
</organism>
<feature type="transmembrane region" description="Helical" evidence="6">
    <location>
        <begin position="48"/>
        <end position="64"/>
    </location>
</feature>
<evidence type="ECO:0000256" key="5">
    <source>
        <dbReference type="ARBA" id="ARBA00023136"/>
    </source>
</evidence>
<keyword evidence="3 6" id="KW-0812">Transmembrane</keyword>
<dbReference type="Pfam" id="PF04241">
    <property type="entry name" value="DUF423"/>
    <property type="match status" value="1"/>
</dbReference>
<comment type="caution">
    <text evidence="8">The sequence shown here is derived from an EMBL/GenBank/DDBJ whole genome shotgun (WGS) entry which is preliminary data.</text>
</comment>
<dbReference type="RefSeq" id="WP_016959401.1">
    <property type="nucleotide sequence ID" value="NZ_AJWN02000038.1"/>
</dbReference>
<feature type="signal peptide" evidence="7">
    <location>
        <begin position="1"/>
        <end position="24"/>
    </location>
</feature>
<keyword evidence="9" id="KW-1185">Reference proteome</keyword>
<keyword evidence="7" id="KW-0732">Signal</keyword>
<comment type="subcellular location">
    <subcellularLocation>
        <location evidence="1">Membrane</location>
        <topology evidence="1">Multi-pass membrane protein</topology>
    </subcellularLocation>
</comment>
<evidence type="ECO:0000256" key="7">
    <source>
        <dbReference type="SAM" id="SignalP"/>
    </source>
</evidence>
<evidence type="ECO:0000313" key="9">
    <source>
        <dbReference type="Proteomes" id="UP000095039"/>
    </source>
</evidence>
<dbReference type="EMBL" id="AJWN02000038">
    <property type="protein sequence ID" value="OEE62418.1"/>
    <property type="molecule type" value="Genomic_DNA"/>
</dbReference>
<dbReference type="PANTHER" id="PTHR43461:SF1">
    <property type="entry name" value="TRANSMEMBRANE PROTEIN 256"/>
    <property type="match status" value="1"/>
</dbReference>
<protein>
    <recommendedName>
        <fullName evidence="10">DUF423 domain-containing protein</fullName>
    </recommendedName>
</protein>
<evidence type="ECO:0008006" key="10">
    <source>
        <dbReference type="Google" id="ProtNLM"/>
    </source>
</evidence>
<dbReference type="AlphaFoldDB" id="A0A1E5CA72"/>
<comment type="similarity">
    <text evidence="2">Belongs to the UPF0382 family.</text>
</comment>
<dbReference type="GO" id="GO:0005886">
    <property type="term" value="C:plasma membrane"/>
    <property type="evidence" value="ECO:0007669"/>
    <property type="project" value="TreeGrafter"/>
</dbReference>
<feature type="transmembrane region" description="Helical" evidence="6">
    <location>
        <begin position="69"/>
        <end position="91"/>
    </location>
</feature>
<reference evidence="8 9" key="1">
    <citation type="journal article" date="2012" name="Science">
        <title>Ecological populations of bacteria act as socially cohesive units of antibiotic production and resistance.</title>
        <authorList>
            <person name="Cordero O.X."/>
            <person name="Wildschutte H."/>
            <person name="Kirkup B."/>
            <person name="Proehl S."/>
            <person name="Ngo L."/>
            <person name="Hussain F."/>
            <person name="Le Roux F."/>
            <person name="Mincer T."/>
            <person name="Polz M.F."/>
        </authorList>
    </citation>
    <scope>NUCLEOTIDE SEQUENCE [LARGE SCALE GENOMIC DNA]</scope>
    <source>
        <strain evidence="8 9">FF-454</strain>
    </source>
</reference>
<dbReference type="InterPro" id="IPR006696">
    <property type="entry name" value="DUF423"/>
</dbReference>
<keyword evidence="5 6" id="KW-0472">Membrane</keyword>
<sequence>MKGNKFAAVGCLFAAMAVALGAFAAHGLKSQITPYALSIIEKGVQYQLWHALALIVLGLWLMVAPQRLLVIAGGFIVVGLLCFSGSLYGLALTDWRWLWPVTPIGGMSLLIGWGLAAWSLWRQTS</sequence>
<proteinExistence type="inferred from homology"/>
<dbReference type="Proteomes" id="UP000095039">
    <property type="component" value="Unassembled WGS sequence"/>
</dbReference>
<evidence type="ECO:0000256" key="6">
    <source>
        <dbReference type="SAM" id="Phobius"/>
    </source>
</evidence>
<name>A0A1E5CA72_9GAMM</name>
<evidence type="ECO:0000256" key="1">
    <source>
        <dbReference type="ARBA" id="ARBA00004141"/>
    </source>
</evidence>
<evidence type="ECO:0000256" key="2">
    <source>
        <dbReference type="ARBA" id="ARBA00009694"/>
    </source>
</evidence>
<evidence type="ECO:0000313" key="8">
    <source>
        <dbReference type="EMBL" id="OEE62418.1"/>
    </source>
</evidence>
<evidence type="ECO:0000256" key="3">
    <source>
        <dbReference type="ARBA" id="ARBA00022692"/>
    </source>
</evidence>
<feature type="chain" id="PRO_5009172577" description="DUF423 domain-containing protein" evidence="7">
    <location>
        <begin position="25"/>
        <end position="125"/>
    </location>
</feature>